<feature type="region of interest" description="Disordered" evidence="2">
    <location>
        <begin position="50"/>
        <end position="104"/>
    </location>
</feature>
<keyword evidence="5" id="KW-1185">Reference proteome</keyword>
<accession>A0ABD0LX69</accession>
<evidence type="ECO:0000259" key="3">
    <source>
        <dbReference type="Pfam" id="PF18201"/>
    </source>
</evidence>
<dbReference type="InterPro" id="IPR041442">
    <property type="entry name" value="PIH1D1/2/3_CS-like"/>
</dbReference>
<proteinExistence type="inferred from homology"/>
<dbReference type="Proteomes" id="UP001519460">
    <property type="component" value="Unassembled WGS sequence"/>
</dbReference>
<feature type="domain" description="PIH1D1/2/3 CS-like" evidence="3">
    <location>
        <begin position="119"/>
        <end position="213"/>
    </location>
</feature>
<comment type="caution">
    <text evidence="4">The sequence shown here is derived from an EMBL/GenBank/DDBJ whole genome shotgun (WGS) entry which is preliminary data.</text>
</comment>
<evidence type="ECO:0000313" key="4">
    <source>
        <dbReference type="EMBL" id="KAK7503781.1"/>
    </source>
</evidence>
<feature type="compositionally biased region" description="Polar residues" evidence="2">
    <location>
        <begin position="1"/>
        <end position="21"/>
    </location>
</feature>
<feature type="compositionally biased region" description="Basic and acidic residues" evidence="2">
    <location>
        <begin position="81"/>
        <end position="99"/>
    </location>
</feature>
<evidence type="ECO:0000313" key="5">
    <source>
        <dbReference type="Proteomes" id="UP001519460"/>
    </source>
</evidence>
<dbReference type="PANTHER" id="PTHR21083">
    <property type="entry name" value="TWISTER"/>
    <property type="match status" value="1"/>
</dbReference>
<dbReference type="AlphaFoldDB" id="A0ABD0LX69"/>
<organism evidence="4 5">
    <name type="scientific">Batillaria attramentaria</name>
    <dbReference type="NCBI Taxonomy" id="370345"/>
    <lineage>
        <taxon>Eukaryota</taxon>
        <taxon>Metazoa</taxon>
        <taxon>Spiralia</taxon>
        <taxon>Lophotrochozoa</taxon>
        <taxon>Mollusca</taxon>
        <taxon>Gastropoda</taxon>
        <taxon>Caenogastropoda</taxon>
        <taxon>Sorbeoconcha</taxon>
        <taxon>Cerithioidea</taxon>
        <taxon>Batillariidae</taxon>
        <taxon>Batillaria</taxon>
    </lineage>
</organism>
<dbReference type="InterPro" id="IPR026697">
    <property type="entry name" value="DNAAF6"/>
</dbReference>
<dbReference type="Pfam" id="PF18201">
    <property type="entry name" value="PIH1_CS"/>
    <property type="match status" value="1"/>
</dbReference>
<dbReference type="Gene3D" id="2.60.40.790">
    <property type="match status" value="1"/>
</dbReference>
<evidence type="ECO:0000256" key="1">
    <source>
        <dbReference type="ARBA" id="ARBA00008511"/>
    </source>
</evidence>
<comment type="similarity">
    <text evidence="1">Belongs to the PIH1 family.</text>
</comment>
<sequence>MKSKQSETPTDESGNRQSSSVLEDFNVKVSKGMEFAGNTVLAIADLLKSAEEPEDSDSDEDLKPGSAAAFGPGDVGPKQTASDKTERKGPEKKNTKDIWDAEEVPEGAEYEALYDPRPQPEYDIVYKQAVSSEDMFLQMGNKTPLTSSCEDMVVKISLPDTKMADVELDVKQKFLDCRTPKFKLGLHLPHPVDHKQGKAQWDAKTETLVVTLRMTRELDDFNF</sequence>
<dbReference type="EMBL" id="JACVVK020000018">
    <property type="protein sequence ID" value="KAK7503781.1"/>
    <property type="molecule type" value="Genomic_DNA"/>
</dbReference>
<dbReference type="PANTHER" id="PTHR21083:SF0">
    <property type="entry name" value="DYNEIN AXONEMAL ASSEMBLY FACTOR 6"/>
    <property type="match status" value="1"/>
</dbReference>
<protein>
    <recommendedName>
        <fullName evidence="3">PIH1D1/2/3 CS-like domain-containing protein</fullName>
    </recommendedName>
</protein>
<reference evidence="4 5" key="1">
    <citation type="journal article" date="2023" name="Sci. Data">
        <title>Genome assembly of the Korean intertidal mud-creeper Batillaria attramentaria.</title>
        <authorList>
            <person name="Patra A.K."/>
            <person name="Ho P.T."/>
            <person name="Jun S."/>
            <person name="Lee S.J."/>
            <person name="Kim Y."/>
            <person name="Won Y.J."/>
        </authorList>
    </citation>
    <scope>NUCLEOTIDE SEQUENCE [LARGE SCALE GENOMIC DNA]</scope>
    <source>
        <strain evidence="4">Wonlab-2016</strain>
    </source>
</reference>
<name>A0ABD0LX69_9CAEN</name>
<feature type="region of interest" description="Disordered" evidence="2">
    <location>
        <begin position="1"/>
        <end position="22"/>
    </location>
</feature>
<dbReference type="InterPro" id="IPR008978">
    <property type="entry name" value="HSP20-like_chaperone"/>
</dbReference>
<gene>
    <name evidence="4" type="ORF">BaRGS_00004904</name>
</gene>
<evidence type="ECO:0000256" key="2">
    <source>
        <dbReference type="SAM" id="MobiDB-lite"/>
    </source>
</evidence>